<dbReference type="PANTHER" id="PTHR47053:SF3">
    <property type="entry name" value="GAMMA-D-GLUTAMYL-L-LYSINE DIPEPTIDYL-PEPTIDASE"/>
    <property type="match status" value="1"/>
</dbReference>
<organism evidence="6 7">
    <name type="scientific">Bacillus swezeyi</name>
    <dbReference type="NCBI Taxonomy" id="1925020"/>
    <lineage>
        <taxon>Bacteria</taxon>
        <taxon>Bacillati</taxon>
        <taxon>Bacillota</taxon>
        <taxon>Bacilli</taxon>
        <taxon>Bacillales</taxon>
        <taxon>Bacillaceae</taxon>
        <taxon>Bacillus</taxon>
    </lineage>
</organism>
<dbReference type="SUPFAM" id="SSF54001">
    <property type="entry name" value="Cysteine proteinases"/>
    <property type="match status" value="1"/>
</dbReference>
<accession>A0A1R1RQC4</accession>
<comment type="similarity">
    <text evidence="1">Belongs to the peptidase C40 family.</text>
</comment>
<dbReference type="Pfam" id="PF00877">
    <property type="entry name" value="NLPC_P60"/>
    <property type="match status" value="1"/>
</dbReference>
<dbReference type="Gene3D" id="3.90.1720.10">
    <property type="entry name" value="endopeptidase domain like (from Nostoc punctiforme)"/>
    <property type="match status" value="1"/>
</dbReference>
<evidence type="ECO:0000256" key="3">
    <source>
        <dbReference type="ARBA" id="ARBA00022801"/>
    </source>
</evidence>
<gene>
    <name evidence="6" type="ORF">BW143_01100</name>
</gene>
<sequence>MNVYTAAVSVANVWTHRGAPRKVDEMMLSQPVRIRSWLDSLTYEDRLELCTENLIQTQVLFGEKVVVLDEKDGWASVVIPGQPSAKDKRGYPGWIPKNCLARTHEPQTEAFAVIQKPTAFLYDEEKTKEFELSFLTKLSMLSEDRAWFEVATPLGRKWLKKEDARISASAKGSGKDIVQTGKTFLNLPYLWGGMSGFGYDCSGFAFNMLKANGYHAPRDAGDQAQGGKEISFSSPEQGDLLFFAYEEGKGRVHHVGIYCGNGQMLHSPKTGKSIEIISLKDTIYEKELCAIRRYF</sequence>
<protein>
    <submittedName>
        <fullName evidence="6">Peptidase</fullName>
    </submittedName>
</protein>
<evidence type="ECO:0000259" key="5">
    <source>
        <dbReference type="PROSITE" id="PS51935"/>
    </source>
</evidence>
<dbReference type="Proteomes" id="UP000187367">
    <property type="component" value="Unassembled WGS sequence"/>
</dbReference>
<dbReference type="InterPro" id="IPR057812">
    <property type="entry name" value="SH3_YKFC_2nd"/>
</dbReference>
<keyword evidence="7" id="KW-1185">Reference proteome</keyword>
<dbReference type="PANTHER" id="PTHR47053">
    <property type="entry name" value="MUREIN DD-ENDOPEPTIDASE MEPH-RELATED"/>
    <property type="match status" value="1"/>
</dbReference>
<comment type="caution">
    <text evidence="6">The sequence shown here is derived from an EMBL/GenBank/DDBJ whole genome shotgun (WGS) entry which is preliminary data.</text>
</comment>
<dbReference type="RefSeq" id="WP_076762331.1">
    <property type="nucleotide sequence ID" value="NZ_JARMMH010000013.1"/>
</dbReference>
<accession>A0A1R1QYW2</accession>
<dbReference type="EMBL" id="MTJL01000002">
    <property type="protein sequence ID" value="OMI09867.1"/>
    <property type="molecule type" value="Genomic_DNA"/>
</dbReference>
<keyword evidence="4" id="KW-0788">Thiol protease</keyword>
<keyword evidence="2" id="KW-0645">Protease</keyword>
<evidence type="ECO:0000313" key="7">
    <source>
        <dbReference type="Proteomes" id="UP000187367"/>
    </source>
</evidence>
<dbReference type="InterPro" id="IPR038765">
    <property type="entry name" value="Papain-like_cys_pep_sf"/>
</dbReference>
<dbReference type="InterPro" id="IPR051202">
    <property type="entry name" value="Peptidase_C40"/>
</dbReference>
<dbReference type="InterPro" id="IPR000064">
    <property type="entry name" value="NLP_P60_dom"/>
</dbReference>
<dbReference type="AlphaFoldDB" id="A0A1R1QYW2"/>
<evidence type="ECO:0000256" key="1">
    <source>
        <dbReference type="ARBA" id="ARBA00007074"/>
    </source>
</evidence>
<evidence type="ECO:0000313" key="6">
    <source>
        <dbReference type="EMBL" id="OMI09867.1"/>
    </source>
</evidence>
<keyword evidence="3" id="KW-0378">Hydrolase</keyword>
<name>A0A1R1QYW2_9BACI</name>
<evidence type="ECO:0000256" key="2">
    <source>
        <dbReference type="ARBA" id="ARBA00022670"/>
    </source>
</evidence>
<reference evidence="6 7" key="1">
    <citation type="submission" date="2017-01" db="EMBL/GenBank/DDBJ databases">
        <title>Bacillus phylogenomics.</title>
        <authorList>
            <person name="Dunlap C."/>
        </authorList>
    </citation>
    <scope>NUCLEOTIDE SEQUENCE [LARGE SCALE GENOMIC DNA]</scope>
    <source>
        <strain evidence="6 7">NRRL B-41282</strain>
    </source>
</reference>
<dbReference type="GO" id="GO:0008234">
    <property type="term" value="F:cysteine-type peptidase activity"/>
    <property type="evidence" value="ECO:0007669"/>
    <property type="project" value="UniProtKB-KW"/>
</dbReference>
<evidence type="ECO:0000256" key="4">
    <source>
        <dbReference type="ARBA" id="ARBA00022807"/>
    </source>
</evidence>
<dbReference type="GO" id="GO:0006508">
    <property type="term" value="P:proteolysis"/>
    <property type="evidence" value="ECO:0007669"/>
    <property type="project" value="UniProtKB-KW"/>
</dbReference>
<feature type="domain" description="NlpC/P60" evidence="5">
    <location>
        <begin position="171"/>
        <end position="295"/>
    </location>
</feature>
<dbReference type="Pfam" id="PF23795">
    <property type="entry name" value="SH3_YKFC_2nd"/>
    <property type="match status" value="1"/>
</dbReference>
<dbReference type="Gene3D" id="2.30.30.40">
    <property type="entry name" value="SH3 Domains"/>
    <property type="match status" value="2"/>
</dbReference>
<proteinExistence type="inferred from homology"/>
<dbReference type="PROSITE" id="PS51935">
    <property type="entry name" value="NLPC_P60"/>
    <property type="match status" value="1"/>
</dbReference>